<dbReference type="InterPro" id="IPR015058">
    <property type="entry name" value="DUF1878"/>
</dbReference>
<dbReference type="Gene3D" id="1.10.3750.10">
    <property type="entry name" value="YhaI-like"/>
    <property type="match status" value="1"/>
</dbReference>
<dbReference type="SUPFAM" id="SSF109915">
    <property type="entry name" value="Hypothetical protein YhaI"/>
    <property type="match status" value="1"/>
</dbReference>
<dbReference type="InterPro" id="IPR035945">
    <property type="entry name" value="YhaI-like_sf"/>
</dbReference>
<reference evidence="1 2" key="1">
    <citation type="submission" date="2024-08" db="EMBL/GenBank/DDBJ databases">
        <title>Two novel Cytobacillus novel species.</title>
        <authorList>
            <person name="Liu G."/>
        </authorList>
    </citation>
    <scope>NUCLEOTIDE SEQUENCE [LARGE SCALE GENOMIC DNA]</scope>
    <source>
        <strain evidence="1 2">FJAT-54145</strain>
    </source>
</reference>
<accession>A0ABW6KBC7</accession>
<sequence length="113" mass="13806">MNYEILLKKIEKLEYHQSLLLKMVTDNQHDFFKLVIKYSLDQKDVESFHKLCEHMSTELEKQKAEGFVYFHPLYEEFRRNLHPNVPVEEVIFACLNQRLFEPLMVEFKKYLSY</sequence>
<dbReference type="EMBL" id="JBIACK010000002">
    <property type="protein sequence ID" value="MFE8700230.1"/>
    <property type="molecule type" value="Genomic_DNA"/>
</dbReference>
<organism evidence="1 2">
    <name type="scientific">Cytobacillus spartinae</name>
    <dbReference type="NCBI Taxonomy" id="3299023"/>
    <lineage>
        <taxon>Bacteria</taxon>
        <taxon>Bacillati</taxon>
        <taxon>Bacillota</taxon>
        <taxon>Bacilli</taxon>
        <taxon>Bacillales</taxon>
        <taxon>Bacillaceae</taxon>
        <taxon>Cytobacillus</taxon>
    </lineage>
</organism>
<evidence type="ECO:0000313" key="2">
    <source>
        <dbReference type="Proteomes" id="UP001601059"/>
    </source>
</evidence>
<protein>
    <submittedName>
        <fullName evidence="1">DUF1878 family protein</fullName>
    </submittedName>
</protein>
<evidence type="ECO:0000313" key="1">
    <source>
        <dbReference type="EMBL" id="MFE8700230.1"/>
    </source>
</evidence>
<dbReference type="Proteomes" id="UP001601059">
    <property type="component" value="Unassembled WGS sequence"/>
</dbReference>
<dbReference type="RefSeq" id="WP_389359219.1">
    <property type="nucleotide sequence ID" value="NZ_JBIACK010000002.1"/>
</dbReference>
<gene>
    <name evidence="1" type="ORF">ACFYKX_06385</name>
</gene>
<name>A0ABW6KBC7_9BACI</name>
<dbReference type="Pfam" id="PF08963">
    <property type="entry name" value="DUF1878"/>
    <property type="match status" value="1"/>
</dbReference>
<proteinExistence type="predicted"/>
<keyword evidence="2" id="KW-1185">Reference proteome</keyword>
<comment type="caution">
    <text evidence="1">The sequence shown here is derived from an EMBL/GenBank/DDBJ whole genome shotgun (WGS) entry which is preliminary data.</text>
</comment>